<evidence type="ECO:0000256" key="1">
    <source>
        <dbReference type="SAM" id="MobiDB-lite"/>
    </source>
</evidence>
<reference evidence="3" key="1">
    <citation type="submission" date="2025-08" db="UniProtKB">
        <authorList>
            <consortium name="RefSeq"/>
        </authorList>
    </citation>
    <scope>IDENTIFICATION</scope>
</reference>
<feature type="region of interest" description="Disordered" evidence="1">
    <location>
        <begin position="259"/>
        <end position="290"/>
    </location>
</feature>
<accession>A0A6P6D835</accession>
<evidence type="ECO:0000313" key="3">
    <source>
        <dbReference type="RefSeq" id="XP_023556257.1"/>
    </source>
</evidence>
<dbReference type="AlphaFoldDB" id="A0A6P6D835"/>
<dbReference type="RefSeq" id="XP_023556257.1">
    <property type="nucleotide sequence ID" value="XM_023700489.1"/>
</dbReference>
<dbReference type="GeneID" id="111812416"/>
<feature type="region of interest" description="Disordered" evidence="1">
    <location>
        <begin position="18"/>
        <end position="217"/>
    </location>
</feature>
<feature type="compositionally biased region" description="Low complexity" evidence="1">
    <location>
        <begin position="150"/>
        <end position="162"/>
    </location>
</feature>
<dbReference type="Proteomes" id="UP000515203">
    <property type="component" value="Unplaced"/>
</dbReference>
<feature type="compositionally biased region" description="Basic and acidic residues" evidence="1">
    <location>
        <begin position="167"/>
        <end position="185"/>
    </location>
</feature>
<keyword evidence="2" id="KW-1185">Reference proteome</keyword>
<sequence>MGSSVARAEAGIWSKGRLGGRRWLPGQGMGGLTPGSTLLQPHETGCPRSGKTETTPGVPIRDSGVRAAALAAPKSGGRHRGGGGPVAPLPAASTGVSVRDTPSPGSGRRRHRAVTSPELRRGSLLFAVCRGRGPPRGSAVARREPSSGSGAAQGQTPTPTAAMMDYEPLHNEARPRPLPRPRDVRSPPLGGPGHPRSLFHGMPPHLRTSKSPPEQLDPPRPFLCGFSERKVSCKEAPASPAPLLVAGNPDQAAVPPPIGRGEQQGKSCQPTVFGSAARRTGSCGPRRAGSRLRSASPALLGAGGFSPQPASAFSGRAVRLAESQSEGKLWIGFSKTWSWITSLTLLEKIWPAPRNRLKYWTYEDTESSPRG</sequence>
<name>A0A6P6D835_OCTDE</name>
<gene>
    <name evidence="3" type="primary">LOC111812416</name>
</gene>
<evidence type="ECO:0000313" key="2">
    <source>
        <dbReference type="Proteomes" id="UP000515203"/>
    </source>
</evidence>
<dbReference type="InParanoid" id="A0A6P6D835"/>
<proteinExistence type="predicted"/>
<protein>
    <submittedName>
        <fullName evidence="3">Transcription initiation factor TFIID subunit 4-like</fullName>
    </submittedName>
</protein>
<organism evidence="2 3">
    <name type="scientific">Octodon degus</name>
    <name type="common">Degu</name>
    <name type="synonym">Sciurus degus</name>
    <dbReference type="NCBI Taxonomy" id="10160"/>
    <lineage>
        <taxon>Eukaryota</taxon>
        <taxon>Metazoa</taxon>
        <taxon>Chordata</taxon>
        <taxon>Craniata</taxon>
        <taxon>Vertebrata</taxon>
        <taxon>Euteleostomi</taxon>
        <taxon>Mammalia</taxon>
        <taxon>Eutheria</taxon>
        <taxon>Euarchontoglires</taxon>
        <taxon>Glires</taxon>
        <taxon>Rodentia</taxon>
        <taxon>Hystricomorpha</taxon>
        <taxon>Octodontidae</taxon>
        <taxon>Octodon</taxon>
    </lineage>
</organism>